<dbReference type="SUPFAM" id="SSF48371">
    <property type="entry name" value="ARM repeat"/>
    <property type="match status" value="1"/>
</dbReference>
<protein>
    <submittedName>
        <fullName evidence="1">RFX-type winged-helix domain-containing protein</fullName>
    </submittedName>
</protein>
<evidence type="ECO:0000313" key="1">
    <source>
        <dbReference type="EMBL" id="KAF7351115.1"/>
    </source>
</evidence>
<comment type="caution">
    <text evidence="1">The sequence shown here is derived from an EMBL/GenBank/DDBJ whole genome shotgun (WGS) entry which is preliminary data.</text>
</comment>
<dbReference type="AlphaFoldDB" id="A0A8H7CUU3"/>
<gene>
    <name evidence="1" type="ORF">MSAN_01674000</name>
</gene>
<dbReference type="EMBL" id="JACAZH010000014">
    <property type="protein sequence ID" value="KAF7351115.1"/>
    <property type="molecule type" value="Genomic_DNA"/>
</dbReference>
<name>A0A8H7CUU3_9AGAR</name>
<dbReference type="InterPro" id="IPR016024">
    <property type="entry name" value="ARM-type_fold"/>
</dbReference>
<proteinExistence type="predicted"/>
<evidence type="ECO:0000313" key="2">
    <source>
        <dbReference type="Proteomes" id="UP000623467"/>
    </source>
</evidence>
<dbReference type="Proteomes" id="UP000623467">
    <property type="component" value="Unassembled WGS sequence"/>
</dbReference>
<sequence>MSRTLRSLDELLAHCEKQDTEAVDRVQGPQNLATTISAPPTFQLRMTRWTLALESGLKDEVDWALEELCQVCFDRELLLDLEPALTDALLDRLASFLRDLSTGSRTDTPAAMSRRRRAGQSLQVLLYAALRPRNAEHLLEHACTVRFILYALYTLDLDLQANETFVLQTLHLLHSISTQEESIEFPENPIPALVHIAVSRPSPALQSAVFATLAAILARPEHATLWFPYPPALPAALECVWFSSDSTLIDSCVQYFRALFSHPATADTFLLHPVMPILLSRLLKITLREQARAWAPSSTVSDALLCIYSLFVAAFKPSYTPRFDEDHFGFPGLVDDSTPARDRGRSTTRSRRLYHAARRLGAPVSARQMLEGLGRRDGASGIERRWLGKWVDALSSVHTVLHGYLYLSS</sequence>
<reference evidence="1" key="1">
    <citation type="submission" date="2020-05" db="EMBL/GenBank/DDBJ databases">
        <title>Mycena genomes resolve the evolution of fungal bioluminescence.</title>
        <authorList>
            <person name="Tsai I.J."/>
        </authorList>
    </citation>
    <scope>NUCLEOTIDE SEQUENCE</scope>
    <source>
        <strain evidence="1">160909Yilan</strain>
    </source>
</reference>
<accession>A0A8H7CUU3</accession>
<keyword evidence="2" id="KW-1185">Reference proteome</keyword>
<organism evidence="1 2">
    <name type="scientific">Mycena sanguinolenta</name>
    <dbReference type="NCBI Taxonomy" id="230812"/>
    <lineage>
        <taxon>Eukaryota</taxon>
        <taxon>Fungi</taxon>
        <taxon>Dikarya</taxon>
        <taxon>Basidiomycota</taxon>
        <taxon>Agaricomycotina</taxon>
        <taxon>Agaricomycetes</taxon>
        <taxon>Agaricomycetidae</taxon>
        <taxon>Agaricales</taxon>
        <taxon>Marasmiineae</taxon>
        <taxon>Mycenaceae</taxon>
        <taxon>Mycena</taxon>
    </lineage>
</organism>